<evidence type="ECO:0000313" key="7">
    <source>
        <dbReference type="Proteomes" id="UP001085076"/>
    </source>
</evidence>
<protein>
    <recommendedName>
        <fullName evidence="5">CCT domain-containing protein</fullName>
    </recommendedName>
</protein>
<feature type="compositionally biased region" description="Low complexity" evidence="4">
    <location>
        <begin position="231"/>
        <end position="247"/>
    </location>
</feature>
<comment type="subcellular location">
    <subcellularLocation>
        <location evidence="1 3">Nucleus</location>
    </subcellularLocation>
</comment>
<proteinExistence type="predicted"/>
<accession>A0A9D5C3B5</accession>
<dbReference type="AlphaFoldDB" id="A0A9D5C3B5"/>
<evidence type="ECO:0000256" key="4">
    <source>
        <dbReference type="SAM" id="MobiDB-lite"/>
    </source>
</evidence>
<dbReference type="PANTHER" id="PTHR31874:SF10">
    <property type="entry name" value="PROTEIN CHLOROPLAST IMPORT APPARATUS 2"/>
    <property type="match status" value="1"/>
</dbReference>
<name>A0A9D5C3B5_9LILI</name>
<dbReference type="Proteomes" id="UP001085076">
    <property type="component" value="Miscellaneous, Linkage group lg08"/>
</dbReference>
<dbReference type="OrthoDB" id="153872at2759"/>
<dbReference type="InterPro" id="IPR010402">
    <property type="entry name" value="CCT_domain"/>
</dbReference>
<evidence type="ECO:0000313" key="6">
    <source>
        <dbReference type="EMBL" id="KAJ0965590.1"/>
    </source>
</evidence>
<dbReference type="PROSITE" id="PS51017">
    <property type="entry name" value="CCT"/>
    <property type="match status" value="1"/>
</dbReference>
<gene>
    <name evidence="6" type="ORF">J5N97_026728</name>
</gene>
<feature type="region of interest" description="Disordered" evidence="4">
    <location>
        <begin position="343"/>
        <end position="364"/>
    </location>
</feature>
<dbReference type="GO" id="GO:0005634">
    <property type="term" value="C:nucleus"/>
    <property type="evidence" value="ECO:0007669"/>
    <property type="project" value="UniProtKB-SubCell"/>
</dbReference>
<feature type="domain" description="CCT" evidence="5">
    <location>
        <begin position="309"/>
        <end position="351"/>
    </location>
</feature>
<reference evidence="6" key="1">
    <citation type="submission" date="2021-03" db="EMBL/GenBank/DDBJ databases">
        <authorList>
            <person name="Li Z."/>
            <person name="Yang C."/>
        </authorList>
    </citation>
    <scope>NUCLEOTIDE SEQUENCE</scope>
    <source>
        <strain evidence="6">Dzin_1.0</strain>
        <tissue evidence="6">Leaf</tissue>
    </source>
</reference>
<sequence length="364" mass="40038">MSSPCLAGGRTYTIDLDLLKSPSPSSSPSPSPSPSPLPSPSSTLSGITISTKKPRAPRKRPNQSYSEAAAILSAIHPGIFPSSALPKLRNFPSFPFSDSSDLLLHPPPNPPKLAHPTPKPCPNHTPSSTTHFSTPVDEDINAESMLDEEIGEGIDSILGSPSTSATIDTQTSRPYNVCLNAYIASLVYHTSMRHALRRRDNDGDWWRSPRVPVRDLVPKLHPLEKTKKKSNTNANTSSPSSTSTTTTKSRDESTNVGLNLKLNYEGILEEWSHRGSPYGDSGGSPESSADARARLAQIDLFPETGNGLRETSLQRYKEKRRNRLFFKKIRYEVRKVNADQRPRMKGRFVKRPSLLGQTIEEESS</sequence>
<reference evidence="6" key="2">
    <citation type="journal article" date="2022" name="Hortic Res">
        <title>The genome of Dioscorea zingiberensis sheds light on the biosynthesis, origin and evolution of the medicinally important diosgenin saponins.</title>
        <authorList>
            <person name="Li Y."/>
            <person name="Tan C."/>
            <person name="Li Z."/>
            <person name="Guo J."/>
            <person name="Li S."/>
            <person name="Chen X."/>
            <person name="Wang C."/>
            <person name="Dai X."/>
            <person name="Yang H."/>
            <person name="Song W."/>
            <person name="Hou L."/>
            <person name="Xu J."/>
            <person name="Tong Z."/>
            <person name="Xu A."/>
            <person name="Yuan X."/>
            <person name="Wang W."/>
            <person name="Yang Q."/>
            <person name="Chen L."/>
            <person name="Sun Z."/>
            <person name="Wang K."/>
            <person name="Pan B."/>
            <person name="Chen J."/>
            <person name="Bao Y."/>
            <person name="Liu F."/>
            <person name="Qi X."/>
            <person name="Gang D.R."/>
            <person name="Wen J."/>
            <person name="Li J."/>
        </authorList>
    </citation>
    <scope>NUCLEOTIDE SEQUENCE</scope>
    <source>
        <strain evidence="6">Dzin_1.0</strain>
    </source>
</reference>
<dbReference type="EMBL" id="JAGGNH010000008">
    <property type="protein sequence ID" value="KAJ0965590.1"/>
    <property type="molecule type" value="Genomic_DNA"/>
</dbReference>
<feature type="region of interest" description="Disordered" evidence="4">
    <location>
        <begin position="217"/>
        <end position="254"/>
    </location>
</feature>
<keyword evidence="7" id="KW-1185">Reference proteome</keyword>
<feature type="compositionally biased region" description="Pro residues" evidence="4">
    <location>
        <begin position="25"/>
        <end position="39"/>
    </location>
</feature>
<dbReference type="Pfam" id="PF06203">
    <property type="entry name" value="CCT"/>
    <property type="match status" value="1"/>
</dbReference>
<organism evidence="6 7">
    <name type="scientific">Dioscorea zingiberensis</name>
    <dbReference type="NCBI Taxonomy" id="325984"/>
    <lineage>
        <taxon>Eukaryota</taxon>
        <taxon>Viridiplantae</taxon>
        <taxon>Streptophyta</taxon>
        <taxon>Embryophyta</taxon>
        <taxon>Tracheophyta</taxon>
        <taxon>Spermatophyta</taxon>
        <taxon>Magnoliopsida</taxon>
        <taxon>Liliopsida</taxon>
        <taxon>Dioscoreales</taxon>
        <taxon>Dioscoreaceae</taxon>
        <taxon>Dioscorea</taxon>
    </lineage>
</organism>
<feature type="compositionally biased region" description="Pro residues" evidence="4">
    <location>
        <begin position="105"/>
        <end position="123"/>
    </location>
</feature>
<evidence type="ECO:0000256" key="2">
    <source>
        <dbReference type="ARBA" id="ARBA00023242"/>
    </source>
</evidence>
<dbReference type="InterPro" id="IPR052453">
    <property type="entry name" value="CONSTANS-like_ZF"/>
</dbReference>
<evidence type="ECO:0000256" key="3">
    <source>
        <dbReference type="PROSITE-ProRule" id="PRU00357"/>
    </source>
</evidence>
<feature type="compositionally biased region" description="Basic residues" evidence="4">
    <location>
        <begin position="52"/>
        <end position="61"/>
    </location>
</feature>
<dbReference type="GO" id="GO:0006355">
    <property type="term" value="P:regulation of DNA-templated transcription"/>
    <property type="evidence" value="ECO:0007669"/>
    <property type="project" value="TreeGrafter"/>
</dbReference>
<dbReference type="PANTHER" id="PTHR31874">
    <property type="entry name" value="CCT MOTIF FAMILY PROTEIN, EXPRESSED"/>
    <property type="match status" value="1"/>
</dbReference>
<feature type="compositionally biased region" description="Low complexity" evidence="4">
    <location>
        <begin position="124"/>
        <end position="135"/>
    </location>
</feature>
<evidence type="ECO:0000256" key="1">
    <source>
        <dbReference type="ARBA" id="ARBA00004123"/>
    </source>
</evidence>
<feature type="region of interest" description="Disordered" evidence="4">
    <location>
        <begin position="16"/>
        <end position="64"/>
    </location>
</feature>
<comment type="caution">
    <text evidence="6">The sequence shown here is derived from an EMBL/GenBank/DDBJ whole genome shotgun (WGS) entry which is preliminary data.</text>
</comment>
<evidence type="ECO:0000259" key="5">
    <source>
        <dbReference type="PROSITE" id="PS51017"/>
    </source>
</evidence>
<feature type="region of interest" description="Disordered" evidence="4">
    <location>
        <begin position="102"/>
        <end position="135"/>
    </location>
</feature>
<keyword evidence="2 3" id="KW-0539">Nucleus</keyword>